<dbReference type="RefSeq" id="WP_176168127.1">
    <property type="nucleotide sequence ID" value="NZ_FVZE01000009.1"/>
</dbReference>
<keyword evidence="2" id="KW-0479">Metal-binding</keyword>
<protein>
    <submittedName>
        <fullName evidence="8">Arylsulfatase</fullName>
    </submittedName>
</protein>
<evidence type="ECO:0000256" key="4">
    <source>
        <dbReference type="ARBA" id="ARBA00022837"/>
    </source>
</evidence>
<evidence type="ECO:0000313" key="9">
    <source>
        <dbReference type="Proteomes" id="UP000190989"/>
    </source>
</evidence>
<dbReference type="STRING" id="428990.SAMN06295987_1094"/>
<evidence type="ECO:0000256" key="6">
    <source>
        <dbReference type="SAM" id="SignalP"/>
    </source>
</evidence>
<gene>
    <name evidence="8" type="ORF">SAMN06295987_1094</name>
</gene>
<proteinExistence type="inferred from homology"/>
<comment type="similarity">
    <text evidence="1">Belongs to the sulfatase family.</text>
</comment>
<dbReference type="InterPro" id="IPR000917">
    <property type="entry name" value="Sulfatase_N"/>
</dbReference>
<dbReference type="InterPro" id="IPR050738">
    <property type="entry name" value="Sulfatase"/>
</dbReference>
<dbReference type="AlphaFoldDB" id="A0A1U6ILG2"/>
<dbReference type="PROSITE" id="PS00523">
    <property type="entry name" value="SULFATASE_1"/>
    <property type="match status" value="1"/>
</dbReference>
<keyword evidence="4" id="KW-0106">Calcium</keyword>
<dbReference type="GO" id="GO:0004065">
    <property type="term" value="F:arylsulfatase activity"/>
    <property type="evidence" value="ECO:0007669"/>
    <property type="project" value="TreeGrafter"/>
</dbReference>
<dbReference type="Pfam" id="PF00884">
    <property type="entry name" value="Sulfatase"/>
    <property type="match status" value="1"/>
</dbReference>
<feature type="signal peptide" evidence="6">
    <location>
        <begin position="1"/>
        <end position="25"/>
    </location>
</feature>
<evidence type="ECO:0000256" key="2">
    <source>
        <dbReference type="ARBA" id="ARBA00022723"/>
    </source>
</evidence>
<dbReference type="InterPro" id="IPR017850">
    <property type="entry name" value="Alkaline_phosphatase_core_sf"/>
</dbReference>
<dbReference type="Gene3D" id="3.30.1120.10">
    <property type="match status" value="1"/>
</dbReference>
<accession>A0A1U6ILG2</accession>
<evidence type="ECO:0000256" key="1">
    <source>
        <dbReference type="ARBA" id="ARBA00008779"/>
    </source>
</evidence>
<sequence length="571" mass="62720">MKRQLSLLAAVVLAAVPVISSSADAKTAQAPARPNVIVILADDLSYSDLGTYGGEISTPNLDALAKRGLAFTAFHTTPMCSPSRAELLTGEDQHRTGFGTMAEFLTDNQRGQPGYELLLNERVSTIPERLKPFGYNSFMSGKWHLGRGALPPQRGFDRSFYLIQGAANHFINKGYAKHMATVQYEEDGKPFTLPSGFYSSDFYTSRMIDYIEEGRKLGKPFFGYLAYTAPHFPLQAPEALIAKYEPVYAAGWDALRSKRFERQKELGLVPSDASAPPARERVPAWSSLSLEQQRYQTKIMATYAAMIEDLDTNVGRLVAYLKKTGQYDNTLILFTSDNGPEALDLNHDYFLPNVTDWLEENYDNSYESVGSANSFVFLGEGWASAVASAHRLFKDYVTEGGIRGPLIVSWPAAQKRVGFTDMPSTLLDILPTAVDAADGEALEQHAASPARPDSQGISLLPYITGRSEVIARPFDGTGFELFGNEAFVSGDWKILKLRAPEGDGTWKLYNVAWDPAESHDLAAEYPVRFAALKAAYQAYATHNGVVSPPDDFRIVPTGGKRAETSNPTAKP</sequence>
<feature type="domain" description="Sulfatase N-terminal" evidence="7">
    <location>
        <begin position="34"/>
        <end position="438"/>
    </location>
</feature>
<evidence type="ECO:0000256" key="5">
    <source>
        <dbReference type="SAM" id="MobiDB-lite"/>
    </source>
</evidence>
<dbReference type="PANTHER" id="PTHR42693:SF33">
    <property type="entry name" value="ARYLSULFATASE"/>
    <property type="match status" value="1"/>
</dbReference>
<dbReference type="InterPro" id="IPR024607">
    <property type="entry name" value="Sulfatase_CS"/>
</dbReference>
<feature type="chain" id="PRO_5012572395" evidence="6">
    <location>
        <begin position="26"/>
        <end position="571"/>
    </location>
</feature>
<dbReference type="Gene3D" id="3.40.720.10">
    <property type="entry name" value="Alkaline Phosphatase, subunit A"/>
    <property type="match status" value="1"/>
</dbReference>
<dbReference type="EMBL" id="FVZE01000009">
    <property type="protein sequence ID" value="SLK08846.1"/>
    <property type="molecule type" value="Genomic_DNA"/>
</dbReference>
<reference evidence="9" key="1">
    <citation type="submission" date="2017-02" db="EMBL/GenBank/DDBJ databases">
        <authorList>
            <person name="Varghese N."/>
            <person name="Submissions S."/>
        </authorList>
    </citation>
    <scope>NUCLEOTIDE SEQUENCE [LARGE SCALE GENOMIC DNA]</scope>
    <source>
        <strain evidence="9">SM117</strain>
    </source>
</reference>
<dbReference type="PROSITE" id="PS00149">
    <property type="entry name" value="SULFATASE_2"/>
    <property type="match status" value="1"/>
</dbReference>
<keyword evidence="3" id="KW-0378">Hydrolase</keyword>
<evidence type="ECO:0000313" key="8">
    <source>
        <dbReference type="EMBL" id="SLK08846.1"/>
    </source>
</evidence>
<feature type="region of interest" description="Disordered" evidence="5">
    <location>
        <begin position="551"/>
        <end position="571"/>
    </location>
</feature>
<dbReference type="Proteomes" id="UP000190989">
    <property type="component" value="Unassembled WGS sequence"/>
</dbReference>
<keyword evidence="9" id="KW-1185">Reference proteome</keyword>
<dbReference type="SUPFAM" id="SSF53649">
    <property type="entry name" value="Alkaline phosphatase-like"/>
    <property type="match status" value="1"/>
</dbReference>
<dbReference type="GO" id="GO:0046872">
    <property type="term" value="F:metal ion binding"/>
    <property type="evidence" value="ECO:0007669"/>
    <property type="project" value="UniProtKB-KW"/>
</dbReference>
<evidence type="ECO:0000256" key="3">
    <source>
        <dbReference type="ARBA" id="ARBA00022801"/>
    </source>
</evidence>
<organism evidence="8 9">
    <name type="scientific">Novosphingobium mathurense</name>
    <dbReference type="NCBI Taxonomy" id="428990"/>
    <lineage>
        <taxon>Bacteria</taxon>
        <taxon>Pseudomonadati</taxon>
        <taxon>Pseudomonadota</taxon>
        <taxon>Alphaproteobacteria</taxon>
        <taxon>Sphingomonadales</taxon>
        <taxon>Sphingomonadaceae</taxon>
        <taxon>Novosphingobium</taxon>
    </lineage>
</organism>
<dbReference type="PANTHER" id="PTHR42693">
    <property type="entry name" value="ARYLSULFATASE FAMILY MEMBER"/>
    <property type="match status" value="1"/>
</dbReference>
<name>A0A1U6ILG2_9SPHN</name>
<keyword evidence="6" id="KW-0732">Signal</keyword>
<evidence type="ECO:0000259" key="7">
    <source>
        <dbReference type="Pfam" id="PF00884"/>
    </source>
</evidence>
<dbReference type="CDD" id="cd16025">
    <property type="entry name" value="PAS_like"/>
    <property type="match status" value="1"/>
</dbReference>